<protein>
    <submittedName>
        <fullName evidence="4">Selectin P ligand</fullName>
    </submittedName>
</protein>
<dbReference type="Pfam" id="PF05399">
    <property type="entry name" value="EVI2A"/>
    <property type="match status" value="1"/>
</dbReference>
<feature type="signal peptide" evidence="3">
    <location>
        <begin position="1"/>
        <end position="26"/>
    </location>
</feature>
<reference evidence="4" key="1">
    <citation type="submission" date="2023-09" db="UniProtKB">
        <authorList>
            <consortium name="Ensembl"/>
        </authorList>
    </citation>
    <scope>IDENTIFICATION</scope>
</reference>
<dbReference type="AlphaFoldDB" id="A0A3B5A7S3"/>
<keyword evidence="2" id="KW-0812">Transmembrane</keyword>
<feature type="compositionally biased region" description="Pro residues" evidence="1">
    <location>
        <begin position="212"/>
        <end position="221"/>
    </location>
</feature>
<keyword evidence="3" id="KW-0732">Signal</keyword>
<dbReference type="GO" id="GO:0005886">
    <property type="term" value="C:plasma membrane"/>
    <property type="evidence" value="ECO:0007669"/>
    <property type="project" value="TreeGrafter"/>
</dbReference>
<dbReference type="GeneTree" id="ENSGT00940000170719"/>
<sequence>MMLLTVKTYPALVWSVCVLFAVESLTAPTPEADDINLTVDSVTEVYVEEELRPTTRAATPKPAEVGVAAATKNTVQPAVETPETNRSSDSAVGLVVKSTAAATPAAARPAAAAPATPAAATTAATPAAAAMPAATPAVTTPAAAPAATTAARPAAAPAATTAARPAAAPAAPATTPAATATPAAAAAAATTTAAAATTAAAMPAATPAATPAAPPAAPPTSPDHRLLHSTTAAGEAQRTHSTTITETAHHAQDQFHQPSATTFTDKTAATSVAFVATVVASSPQPTSIVKPEITSQLPSTVSPDESSKMFNQSLSSPSASAATAATTNATSEATPAFNPTSLPGATTEKSKPGTELPSTSQSVSATGISTDAAGSSSTATSISTPNSTATNSSAGILVPGKPKRLPVPTTEPTPATTATRQVSKSPSSGTEAQPCSNRGVVKQCLIVIAALAVLATIFMVSTIVLCTKLSARKYKVKKPQQATEMMCISSLLPETTYSYTRQRNPVRNGILVIPGGGDSDEELGDNLTLSSFLPDNDRYV</sequence>
<dbReference type="Ensembl" id="ENSSPAT00000017068.1">
    <property type="protein sequence ID" value="ENSSPAP00000016805.1"/>
    <property type="gene ID" value="ENSSPAG00000012689.1"/>
</dbReference>
<organism evidence="4">
    <name type="scientific">Stegastes partitus</name>
    <name type="common">bicolor damselfish</name>
    <dbReference type="NCBI Taxonomy" id="144197"/>
    <lineage>
        <taxon>Eukaryota</taxon>
        <taxon>Metazoa</taxon>
        <taxon>Chordata</taxon>
        <taxon>Craniata</taxon>
        <taxon>Vertebrata</taxon>
        <taxon>Euteleostomi</taxon>
        <taxon>Actinopterygii</taxon>
        <taxon>Neopterygii</taxon>
        <taxon>Teleostei</taxon>
        <taxon>Neoteleostei</taxon>
        <taxon>Acanthomorphata</taxon>
        <taxon>Ovalentaria</taxon>
        <taxon>Pomacentridae</taxon>
        <taxon>Stegastes</taxon>
    </lineage>
</organism>
<dbReference type="InterPro" id="IPR026195">
    <property type="entry name" value="PSGL-1"/>
</dbReference>
<evidence type="ECO:0000256" key="3">
    <source>
        <dbReference type="SAM" id="SignalP"/>
    </source>
</evidence>
<feature type="transmembrane region" description="Helical" evidence="2">
    <location>
        <begin position="445"/>
        <end position="467"/>
    </location>
</feature>
<feature type="compositionally biased region" description="Low complexity" evidence="1">
    <location>
        <begin position="315"/>
        <end position="336"/>
    </location>
</feature>
<feature type="region of interest" description="Disordered" evidence="1">
    <location>
        <begin position="205"/>
        <end position="259"/>
    </location>
</feature>
<dbReference type="STRING" id="144197.ENSSPAP00000016805"/>
<dbReference type="InterPro" id="IPR008608">
    <property type="entry name" value="Ectropic_vir_integratn_site_2A"/>
</dbReference>
<proteinExistence type="predicted"/>
<name>A0A3B5A7S3_9TELE</name>
<feature type="region of interest" description="Disordered" evidence="1">
    <location>
        <begin position="155"/>
        <end position="174"/>
    </location>
</feature>
<feature type="chain" id="PRO_5017423253" evidence="3">
    <location>
        <begin position="27"/>
        <end position="540"/>
    </location>
</feature>
<accession>A0A3B5A7S3</accession>
<evidence type="ECO:0000256" key="2">
    <source>
        <dbReference type="SAM" id="Phobius"/>
    </source>
</evidence>
<keyword evidence="2" id="KW-0472">Membrane</keyword>
<dbReference type="PANTHER" id="PTHR17384:SF7">
    <property type="entry name" value="P-SELECTIN GLYCOPROTEIN LIGAND 1"/>
    <property type="match status" value="1"/>
</dbReference>
<keyword evidence="2" id="KW-1133">Transmembrane helix</keyword>
<feature type="compositionally biased region" description="Low complexity" evidence="1">
    <location>
        <begin position="406"/>
        <end position="419"/>
    </location>
</feature>
<feature type="compositionally biased region" description="Low complexity" evidence="1">
    <location>
        <begin position="364"/>
        <end position="394"/>
    </location>
</feature>
<evidence type="ECO:0000256" key="1">
    <source>
        <dbReference type="SAM" id="MobiDB-lite"/>
    </source>
</evidence>
<feature type="region of interest" description="Disordered" evidence="1">
    <location>
        <begin position="281"/>
        <end position="435"/>
    </location>
</feature>
<dbReference type="PANTHER" id="PTHR17384">
    <property type="entry name" value="P-SELECTIN GLYCOPROTEIN LIGAND-1"/>
    <property type="match status" value="1"/>
</dbReference>
<evidence type="ECO:0000313" key="4">
    <source>
        <dbReference type="Ensembl" id="ENSSPAP00000016805.1"/>
    </source>
</evidence>
<feature type="compositionally biased region" description="Polar residues" evidence="1">
    <location>
        <begin position="283"/>
        <end position="314"/>
    </location>
</feature>
<feature type="compositionally biased region" description="Polar residues" evidence="1">
    <location>
        <begin position="420"/>
        <end position="435"/>
    </location>
</feature>
<dbReference type="GO" id="GO:0050901">
    <property type="term" value="P:leukocyte tethering or rolling"/>
    <property type="evidence" value="ECO:0007669"/>
    <property type="project" value="TreeGrafter"/>
</dbReference>